<protein>
    <submittedName>
        <fullName evidence="1">Putative acetyl-transferase</fullName>
    </submittedName>
</protein>
<dbReference type="Proteomes" id="UP000019276">
    <property type="component" value="Unassembled WGS sequence"/>
</dbReference>
<dbReference type="EMBL" id="ARZY01000108">
    <property type="protein sequence ID" value="EWH08043.1"/>
    <property type="molecule type" value="Genomic_DNA"/>
</dbReference>
<dbReference type="GO" id="GO:0016740">
    <property type="term" value="F:transferase activity"/>
    <property type="evidence" value="ECO:0007669"/>
    <property type="project" value="UniProtKB-KW"/>
</dbReference>
<dbReference type="RefSeq" id="WP_268745649.1">
    <property type="nucleotide sequence ID" value="NZ_ARZY01000108.1"/>
</dbReference>
<comment type="caution">
    <text evidence="1">The sequence shown here is derived from an EMBL/GenBank/DDBJ whole genome shotgun (WGS) entry which is preliminary data.</text>
</comment>
<keyword evidence="2" id="KW-1185">Reference proteome</keyword>
<dbReference type="AlphaFoldDB" id="W7QIP6"/>
<sequence>MPQIRKASIADISAIAQIHVESWQAAYTGLMPESYIELNQYK</sequence>
<organism evidence="1 2">
    <name type="scientific">Catenovulum agarivorans DS-2</name>
    <dbReference type="NCBI Taxonomy" id="1328313"/>
    <lineage>
        <taxon>Bacteria</taxon>
        <taxon>Pseudomonadati</taxon>
        <taxon>Pseudomonadota</taxon>
        <taxon>Gammaproteobacteria</taxon>
        <taxon>Alteromonadales</taxon>
        <taxon>Alteromonadaceae</taxon>
        <taxon>Catenovulum</taxon>
    </lineage>
</organism>
<gene>
    <name evidence="1" type="ORF">DS2_19371</name>
</gene>
<dbReference type="InterPro" id="IPR016181">
    <property type="entry name" value="Acyl_CoA_acyltransferase"/>
</dbReference>
<name>W7QIP6_9ALTE</name>
<evidence type="ECO:0000313" key="2">
    <source>
        <dbReference type="Proteomes" id="UP000019276"/>
    </source>
</evidence>
<evidence type="ECO:0000313" key="1">
    <source>
        <dbReference type="EMBL" id="EWH08043.1"/>
    </source>
</evidence>
<reference evidence="1 2" key="1">
    <citation type="journal article" date="2014" name="Genome Announc.">
        <title>Draft Genome Sequence of the Agar-Degrading Bacterium Catenovulum sp. Strain DS-2, Isolated from Intestines of Haliotis diversicolor.</title>
        <authorList>
            <person name="Shan D."/>
            <person name="Li X."/>
            <person name="Gu Z."/>
            <person name="Wei G."/>
            <person name="Gao Z."/>
            <person name="Shao Z."/>
        </authorList>
    </citation>
    <scope>NUCLEOTIDE SEQUENCE [LARGE SCALE GENOMIC DNA]</scope>
    <source>
        <strain evidence="1 2">DS-2</strain>
    </source>
</reference>
<dbReference type="Gene3D" id="3.40.630.30">
    <property type="match status" value="1"/>
</dbReference>
<keyword evidence="1" id="KW-0808">Transferase</keyword>
<dbReference type="SUPFAM" id="SSF55729">
    <property type="entry name" value="Acyl-CoA N-acyltransferases (Nat)"/>
    <property type="match status" value="1"/>
</dbReference>
<accession>W7QIP6</accession>
<proteinExistence type="predicted"/>